<evidence type="ECO:0000259" key="5">
    <source>
        <dbReference type="Pfam" id="PF12867"/>
    </source>
</evidence>
<dbReference type="eggNOG" id="COG1262">
    <property type="taxonomic scope" value="Bacteria"/>
</dbReference>
<dbReference type="EMBL" id="JRUQ01000006">
    <property type="protein sequence ID" value="KGT95891.1"/>
    <property type="molecule type" value="Genomic_DNA"/>
</dbReference>
<dbReference type="Pfam" id="PF03781">
    <property type="entry name" value="FGE-sulfatase"/>
    <property type="match status" value="1"/>
</dbReference>
<protein>
    <recommendedName>
        <fullName evidence="8">Sulfatase maturase</fullName>
    </recommendedName>
</protein>
<accession>A0A0A3ZE10</accession>
<evidence type="ECO:0000259" key="4">
    <source>
        <dbReference type="Pfam" id="PF03781"/>
    </source>
</evidence>
<keyword evidence="7" id="KW-1185">Reference proteome</keyword>
<sequence>MTLLSHSSPEITSVADLRLRYHSVRANSEALAAPLSPEDQVVQSMPDASPTKWHLAHTTWFFETFLLMPHLPDYQAFDPAFSYLFNSYYEAVGPRQPRPLRGLITRPSAAEVLAYRAHVDAGMARLLNMQLQELVPLVELGLAHEEQHQELILMDILHLFSCSPLSPAYRQNPAQARPDYRPVEWRSVAGGIVEVGSDGGGFIFDNETPRHKVYLQPYALADRLVTNGEWLAFMADGGYRRPELWLSDGWAKTQAENWQSPLYWRQEEQESWSAMGLEGRAKIDPNAPVLHVSYYEAAAYAEWAGARLPTESEWEHAAATVAGLSELYAEAWQWTRSAYDAYPGFHASAGAVGEYNGKFMVGQMSLRGGSSITPVGHTRATYRNFFPPSARWMFSGVRLAREAT</sequence>
<feature type="domain" description="DinB-like" evidence="5">
    <location>
        <begin position="21"/>
        <end position="129"/>
    </location>
</feature>
<organism evidence="6 7">
    <name type="scientific">Erwinia typographi</name>
    <dbReference type="NCBI Taxonomy" id="371042"/>
    <lineage>
        <taxon>Bacteria</taxon>
        <taxon>Pseudomonadati</taxon>
        <taxon>Pseudomonadota</taxon>
        <taxon>Gammaproteobacteria</taxon>
        <taxon>Enterobacterales</taxon>
        <taxon>Erwiniaceae</taxon>
        <taxon>Erwinia</taxon>
    </lineage>
</organism>
<evidence type="ECO:0000256" key="3">
    <source>
        <dbReference type="ARBA" id="ARBA00037882"/>
    </source>
</evidence>
<dbReference type="OrthoDB" id="9768004at2"/>
<evidence type="ECO:0000256" key="2">
    <source>
        <dbReference type="ARBA" id="ARBA00023004"/>
    </source>
</evidence>
<dbReference type="STRING" id="371042.NG99_01800"/>
<dbReference type="Proteomes" id="UP000030351">
    <property type="component" value="Unassembled WGS sequence"/>
</dbReference>
<evidence type="ECO:0008006" key="8">
    <source>
        <dbReference type="Google" id="ProtNLM"/>
    </source>
</evidence>
<dbReference type="NCBIfam" id="TIGR03440">
    <property type="entry name" value="egtB_TIGR03440"/>
    <property type="match status" value="1"/>
</dbReference>
<dbReference type="AlphaFoldDB" id="A0A0A3ZE10"/>
<evidence type="ECO:0000313" key="6">
    <source>
        <dbReference type="EMBL" id="KGT95891.1"/>
    </source>
</evidence>
<comment type="caution">
    <text evidence="6">The sequence shown here is derived from an EMBL/GenBank/DDBJ whole genome shotgun (WGS) entry which is preliminary data.</text>
</comment>
<dbReference type="PANTHER" id="PTHR23150:SF36">
    <property type="entry name" value="HERCYNINE OXYGENASE"/>
    <property type="match status" value="1"/>
</dbReference>
<dbReference type="InterPro" id="IPR005532">
    <property type="entry name" value="SUMF_dom"/>
</dbReference>
<dbReference type="RefSeq" id="WP_034887758.1">
    <property type="nucleotide sequence ID" value="NZ_JRUQ01000006.1"/>
</dbReference>
<dbReference type="Pfam" id="PF12867">
    <property type="entry name" value="DinB_2"/>
    <property type="match status" value="1"/>
</dbReference>
<dbReference type="SUPFAM" id="SSF56436">
    <property type="entry name" value="C-type lectin-like"/>
    <property type="match status" value="1"/>
</dbReference>
<proteinExistence type="predicted"/>
<keyword evidence="2" id="KW-0408">Iron</keyword>
<dbReference type="InterPro" id="IPR042095">
    <property type="entry name" value="SUMF_sf"/>
</dbReference>
<dbReference type="InterPro" id="IPR016187">
    <property type="entry name" value="CTDL_fold"/>
</dbReference>
<dbReference type="GO" id="GO:0052699">
    <property type="term" value="P:ergothioneine biosynthetic process"/>
    <property type="evidence" value="ECO:0007669"/>
    <property type="project" value="InterPro"/>
</dbReference>
<keyword evidence="1" id="KW-0560">Oxidoreductase</keyword>
<name>A0A0A3ZE10_9GAMM</name>
<dbReference type="Gene3D" id="3.90.1580.10">
    <property type="entry name" value="paralog of FGE (formylglycine-generating enzyme)"/>
    <property type="match status" value="2"/>
</dbReference>
<dbReference type="PANTHER" id="PTHR23150">
    <property type="entry name" value="SULFATASE MODIFYING FACTOR 1, 2"/>
    <property type="match status" value="1"/>
</dbReference>
<feature type="domain" description="Sulfatase-modifying factor enzyme-like" evidence="4">
    <location>
        <begin position="187"/>
        <end position="319"/>
    </location>
</feature>
<evidence type="ECO:0000256" key="1">
    <source>
        <dbReference type="ARBA" id="ARBA00023002"/>
    </source>
</evidence>
<comment type="pathway">
    <text evidence="3">Amino-acid biosynthesis; ergothioneine biosynthesis.</text>
</comment>
<reference evidence="6 7" key="1">
    <citation type="submission" date="2014-10" db="EMBL/GenBank/DDBJ databases">
        <title>Genome sequence of Erwinia typographi M043b.</title>
        <authorList>
            <person name="Chan K.-G."/>
            <person name="Tan W.-S."/>
        </authorList>
    </citation>
    <scope>NUCLEOTIDE SEQUENCE [LARGE SCALE GENOMIC DNA]</scope>
    <source>
        <strain evidence="6 7">M043b</strain>
    </source>
</reference>
<gene>
    <name evidence="6" type="ORF">NG99_01800</name>
</gene>
<dbReference type="InterPro" id="IPR051043">
    <property type="entry name" value="Sulfatase_Mod_Factor_Kinase"/>
</dbReference>
<dbReference type="InterPro" id="IPR024775">
    <property type="entry name" value="DinB-like"/>
</dbReference>
<dbReference type="InterPro" id="IPR017806">
    <property type="entry name" value="EgtB"/>
</dbReference>
<evidence type="ECO:0000313" key="7">
    <source>
        <dbReference type="Proteomes" id="UP000030351"/>
    </source>
</evidence>